<dbReference type="EMBL" id="WSFT01000013">
    <property type="protein sequence ID" value="MBS4537202.1"/>
    <property type="molecule type" value="Genomic_DNA"/>
</dbReference>
<feature type="coiled-coil region" evidence="1">
    <location>
        <begin position="249"/>
        <end position="313"/>
    </location>
</feature>
<dbReference type="InterPro" id="IPR027383">
    <property type="entry name" value="Znf_put"/>
</dbReference>
<dbReference type="InterPro" id="IPR032675">
    <property type="entry name" value="LRR_dom_sf"/>
</dbReference>
<dbReference type="RefSeq" id="WP_203365172.1">
    <property type="nucleotide sequence ID" value="NZ_WSFT01000013.1"/>
</dbReference>
<accession>A0A942Z649</accession>
<protein>
    <submittedName>
        <fullName evidence="5">DUF4349 domain-containing protein</fullName>
    </submittedName>
</protein>
<name>A0A942Z649_9FIRM</name>
<proteinExistence type="predicted"/>
<dbReference type="AlphaFoldDB" id="A0A942Z649"/>
<evidence type="ECO:0000313" key="5">
    <source>
        <dbReference type="EMBL" id="MBS4537202.1"/>
    </source>
</evidence>
<evidence type="ECO:0000256" key="2">
    <source>
        <dbReference type="SAM" id="Phobius"/>
    </source>
</evidence>
<gene>
    <name evidence="5" type="ORF">GOQ27_01940</name>
</gene>
<keyword evidence="2" id="KW-1133">Transmembrane helix</keyword>
<comment type="caution">
    <text evidence="5">The sequence shown here is derived from an EMBL/GenBank/DDBJ whole genome shotgun (WGS) entry which is preliminary data.</text>
</comment>
<evidence type="ECO:0000259" key="3">
    <source>
        <dbReference type="Pfam" id="PF13490"/>
    </source>
</evidence>
<feature type="transmembrane region" description="Helical" evidence="2">
    <location>
        <begin position="86"/>
        <end position="108"/>
    </location>
</feature>
<feature type="transmembrane region" description="Helical" evidence="2">
    <location>
        <begin position="362"/>
        <end position="386"/>
    </location>
</feature>
<organism evidence="5 6">
    <name type="scientific">Anaeromonas frigoriresistens</name>
    <dbReference type="NCBI Taxonomy" id="2683708"/>
    <lineage>
        <taxon>Bacteria</taxon>
        <taxon>Bacillati</taxon>
        <taxon>Bacillota</taxon>
        <taxon>Tissierellia</taxon>
        <taxon>Tissierellales</taxon>
        <taxon>Thermohalobacteraceae</taxon>
        <taxon>Anaeromonas</taxon>
    </lineage>
</organism>
<keyword evidence="6" id="KW-1185">Reference proteome</keyword>
<feature type="domain" description="Putative zinc-finger" evidence="3">
    <location>
        <begin position="3"/>
        <end position="36"/>
    </location>
</feature>
<evidence type="ECO:0000259" key="4">
    <source>
        <dbReference type="Pfam" id="PF14257"/>
    </source>
</evidence>
<evidence type="ECO:0000256" key="1">
    <source>
        <dbReference type="SAM" id="Coils"/>
    </source>
</evidence>
<feature type="domain" description="DUF4349" evidence="4">
    <location>
        <begin position="167"/>
        <end position="384"/>
    </location>
</feature>
<dbReference type="Pfam" id="PF13490">
    <property type="entry name" value="zf-HC2"/>
    <property type="match status" value="1"/>
</dbReference>
<keyword evidence="2" id="KW-0472">Membrane</keyword>
<dbReference type="Pfam" id="PF14257">
    <property type="entry name" value="DUF4349"/>
    <property type="match status" value="1"/>
</dbReference>
<dbReference type="Gene3D" id="3.80.10.10">
    <property type="entry name" value="Ribonuclease Inhibitor"/>
    <property type="match status" value="1"/>
</dbReference>
<dbReference type="Proteomes" id="UP000724672">
    <property type="component" value="Unassembled WGS sequence"/>
</dbReference>
<dbReference type="InterPro" id="IPR025645">
    <property type="entry name" value="DUF4349"/>
</dbReference>
<keyword evidence="1" id="KW-0175">Coiled coil</keyword>
<evidence type="ECO:0000313" key="6">
    <source>
        <dbReference type="Proteomes" id="UP000724672"/>
    </source>
</evidence>
<keyword evidence="2" id="KW-0812">Transmembrane</keyword>
<reference evidence="5" key="1">
    <citation type="submission" date="2019-12" db="EMBL/GenBank/DDBJ databases">
        <title>Clostridiaceae gen. nov. sp. nov., isolated from sediment in Xinjiang, China.</title>
        <authorList>
            <person name="Zhang R."/>
        </authorList>
    </citation>
    <scope>NUCLEOTIDE SEQUENCE</scope>
    <source>
        <strain evidence="5">D2Q-11</strain>
    </source>
</reference>
<sequence length="393" mass="45959">MDCNKCIENISPYIDDELIQGEKVEFEKHLKECKECEKIYNETLKVMNSIREIEYEPLPDDYKITLRSKLEDEKEYTKNPKNYKKWIGLGVAAVLIFFVIIMPSIYYFSNDSLNMDSAVEESKDMDSSNANEPMKQNLGNYGEMDSIEMADDETQDRAREEAQIDNRKIIKNAHIRIEVIEFNKTLKEITDNINLKEGYIQNSDIQTINRGRKEYKEGYMTLRIPQNYLEEVIDDISAKGKVNNLSINSDDVTKAYMDTEARLKNLEVQENRLRELIVKAEKIEDILNIENELRRIRTEIEQLQSTLKNWDNLVSLSTINLQLIEVDTIDNEIKPVDDNILSEAKKGFISTINNIIKALQTIFIFIITFSPILFLIIIVIAVFLWWRRKNNIK</sequence>